<dbReference type="AlphaFoldDB" id="A0A453BFS7"/>
<dbReference type="Proteomes" id="UP000015105">
    <property type="component" value="Chromosome 2D"/>
</dbReference>
<dbReference type="Gramene" id="AET2Gv20489500.14">
    <property type="protein sequence ID" value="AET2Gv20489500.14"/>
    <property type="gene ID" value="AET2Gv20489500"/>
</dbReference>
<evidence type="ECO:0000313" key="2">
    <source>
        <dbReference type="Proteomes" id="UP000015105"/>
    </source>
</evidence>
<proteinExistence type="predicted"/>
<protein>
    <submittedName>
        <fullName evidence="1">Uncharacterized protein</fullName>
    </submittedName>
</protein>
<evidence type="ECO:0000313" key="1">
    <source>
        <dbReference type="EnsemblPlants" id="AET2Gv20489500.13"/>
    </source>
</evidence>
<accession>A0A453BFS7</accession>
<reference evidence="1" key="4">
    <citation type="submission" date="2019-03" db="UniProtKB">
        <authorList>
            <consortium name="EnsemblPlants"/>
        </authorList>
    </citation>
    <scope>IDENTIFICATION</scope>
</reference>
<organism evidence="1 2">
    <name type="scientific">Aegilops tauschii subsp. strangulata</name>
    <name type="common">Goatgrass</name>
    <dbReference type="NCBI Taxonomy" id="200361"/>
    <lineage>
        <taxon>Eukaryota</taxon>
        <taxon>Viridiplantae</taxon>
        <taxon>Streptophyta</taxon>
        <taxon>Embryophyta</taxon>
        <taxon>Tracheophyta</taxon>
        <taxon>Spermatophyta</taxon>
        <taxon>Magnoliopsida</taxon>
        <taxon>Liliopsida</taxon>
        <taxon>Poales</taxon>
        <taxon>Poaceae</taxon>
        <taxon>BOP clade</taxon>
        <taxon>Pooideae</taxon>
        <taxon>Triticodae</taxon>
        <taxon>Triticeae</taxon>
        <taxon>Triticinae</taxon>
        <taxon>Aegilops</taxon>
    </lineage>
</organism>
<reference evidence="1" key="3">
    <citation type="journal article" date="2017" name="Nature">
        <title>Genome sequence of the progenitor of the wheat D genome Aegilops tauschii.</title>
        <authorList>
            <person name="Luo M.C."/>
            <person name="Gu Y.Q."/>
            <person name="Puiu D."/>
            <person name="Wang H."/>
            <person name="Twardziok S.O."/>
            <person name="Deal K.R."/>
            <person name="Huo N."/>
            <person name="Zhu T."/>
            <person name="Wang L."/>
            <person name="Wang Y."/>
            <person name="McGuire P.E."/>
            <person name="Liu S."/>
            <person name="Long H."/>
            <person name="Ramasamy R.K."/>
            <person name="Rodriguez J.C."/>
            <person name="Van S.L."/>
            <person name="Yuan L."/>
            <person name="Wang Z."/>
            <person name="Xia Z."/>
            <person name="Xiao L."/>
            <person name="Anderson O.D."/>
            <person name="Ouyang S."/>
            <person name="Liang Y."/>
            <person name="Zimin A.V."/>
            <person name="Pertea G."/>
            <person name="Qi P."/>
            <person name="Bennetzen J.L."/>
            <person name="Dai X."/>
            <person name="Dawson M.W."/>
            <person name="Muller H.G."/>
            <person name="Kugler K."/>
            <person name="Rivarola-Duarte L."/>
            <person name="Spannagl M."/>
            <person name="Mayer K.F.X."/>
            <person name="Lu F.H."/>
            <person name="Bevan M.W."/>
            <person name="Leroy P."/>
            <person name="Li P."/>
            <person name="You F.M."/>
            <person name="Sun Q."/>
            <person name="Liu Z."/>
            <person name="Lyons E."/>
            <person name="Wicker T."/>
            <person name="Salzberg S.L."/>
            <person name="Devos K.M."/>
            <person name="Dvorak J."/>
        </authorList>
    </citation>
    <scope>NUCLEOTIDE SEQUENCE [LARGE SCALE GENOMIC DNA]</scope>
    <source>
        <strain evidence="1">cv. AL8/78</strain>
    </source>
</reference>
<keyword evidence="2" id="KW-1185">Reference proteome</keyword>
<reference evidence="2" key="1">
    <citation type="journal article" date="2014" name="Science">
        <title>Ancient hybridizations among the ancestral genomes of bread wheat.</title>
        <authorList>
            <consortium name="International Wheat Genome Sequencing Consortium,"/>
            <person name="Marcussen T."/>
            <person name="Sandve S.R."/>
            <person name="Heier L."/>
            <person name="Spannagl M."/>
            <person name="Pfeifer M."/>
            <person name="Jakobsen K.S."/>
            <person name="Wulff B.B."/>
            <person name="Steuernagel B."/>
            <person name="Mayer K.F."/>
            <person name="Olsen O.A."/>
        </authorList>
    </citation>
    <scope>NUCLEOTIDE SEQUENCE [LARGE SCALE GENOMIC DNA]</scope>
    <source>
        <strain evidence="2">cv. AL8/78</strain>
    </source>
</reference>
<dbReference type="EnsemblPlants" id="AET2Gv20489500.14">
    <property type="protein sequence ID" value="AET2Gv20489500.14"/>
    <property type="gene ID" value="AET2Gv20489500"/>
</dbReference>
<reference evidence="2" key="2">
    <citation type="journal article" date="2017" name="Nat. Plants">
        <title>The Aegilops tauschii genome reveals multiple impacts of transposons.</title>
        <authorList>
            <person name="Zhao G."/>
            <person name="Zou C."/>
            <person name="Li K."/>
            <person name="Wang K."/>
            <person name="Li T."/>
            <person name="Gao L."/>
            <person name="Zhang X."/>
            <person name="Wang H."/>
            <person name="Yang Z."/>
            <person name="Liu X."/>
            <person name="Jiang W."/>
            <person name="Mao L."/>
            <person name="Kong X."/>
            <person name="Jiao Y."/>
            <person name="Jia J."/>
        </authorList>
    </citation>
    <scope>NUCLEOTIDE SEQUENCE [LARGE SCALE GENOMIC DNA]</scope>
    <source>
        <strain evidence="2">cv. AL8/78</strain>
    </source>
</reference>
<sequence length="83" mass="9628">MSCDACMLTWCRSFSWHFGKTESLFVDRVSTCLEATFMHTIKMRHSGFFLSSWRQCTIKVGMMPVVEHVAEELYAELLKCVVL</sequence>
<dbReference type="EnsemblPlants" id="AET2Gv20489500.13">
    <property type="protein sequence ID" value="AET2Gv20489500.13"/>
    <property type="gene ID" value="AET2Gv20489500"/>
</dbReference>
<reference evidence="1" key="5">
    <citation type="journal article" date="2021" name="G3 (Bethesda)">
        <title>Aegilops tauschii genome assembly Aet v5.0 features greater sequence contiguity and improved annotation.</title>
        <authorList>
            <person name="Wang L."/>
            <person name="Zhu T."/>
            <person name="Rodriguez J.C."/>
            <person name="Deal K.R."/>
            <person name="Dubcovsky J."/>
            <person name="McGuire P.E."/>
            <person name="Lux T."/>
            <person name="Spannagl M."/>
            <person name="Mayer K.F.X."/>
            <person name="Baldrich P."/>
            <person name="Meyers B.C."/>
            <person name="Huo N."/>
            <person name="Gu Y.Q."/>
            <person name="Zhou H."/>
            <person name="Devos K.M."/>
            <person name="Bennetzen J.L."/>
            <person name="Unver T."/>
            <person name="Budak H."/>
            <person name="Gulick P.J."/>
            <person name="Galiba G."/>
            <person name="Kalapos B."/>
            <person name="Nelson D.R."/>
            <person name="Li P."/>
            <person name="You F.M."/>
            <person name="Luo M.C."/>
            <person name="Dvorak J."/>
        </authorList>
    </citation>
    <scope>NUCLEOTIDE SEQUENCE [LARGE SCALE GENOMIC DNA]</scope>
    <source>
        <strain evidence="1">cv. AL8/78</strain>
    </source>
</reference>
<dbReference type="Gramene" id="AET2Gv20489500.13">
    <property type="protein sequence ID" value="AET2Gv20489500.13"/>
    <property type="gene ID" value="AET2Gv20489500"/>
</dbReference>
<name>A0A453BFS7_AEGTS</name>